<dbReference type="Gene3D" id="3.40.630.30">
    <property type="match status" value="1"/>
</dbReference>
<dbReference type="EMBL" id="CP004350">
    <property type="protein sequence ID" value="AHI19850.1"/>
    <property type="molecule type" value="Genomic_DNA"/>
</dbReference>
<sequence>MDNLHLVQFAPPSFPSTTASGPVSTSPASARLEGFVPEPSDAIRTFVFMANLYAQEATGDPAASASPERVVHRLRGSNESLTYIFALVQGKPPLGEVSALGLPQIPSTGECPDYDYVGFIHVSIPLLEERNTADVDFVLDVNFLPLPGEEMDDDAQHIAATLVKHGLDISRKLGRTTVQTGSLHSDDTTADADPFTAFYRQAGFSIKHAERQIVVPVPEQPATALVPAGLGTHVWPDYDIPDEYVDDVIALLSVASEDSLTGDLSVEPIQWNRQRLEEAHGRLRSRNAHTLIIALVDEASSAVVALTEIGRHAASDPEVAEWTMTVTHRERRRHQYASRLKLLALTALRDRWPEVERTYSSIGVDDEAMNRIYSGLNAEGISQSEAWELALN</sequence>
<organism evidence="1 2">
    <name type="scientific">Corynebacterium casei LMG S-19264</name>
    <dbReference type="NCBI Taxonomy" id="1285583"/>
    <lineage>
        <taxon>Bacteria</taxon>
        <taxon>Bacillati</taxon>
        <taxon>Actinomycetota</taxon>
        <taxon>Actinomycetes</taxon>
        <taxon>Mycobacteriales</taxon>
        <taxon>Corynebacteriaceae</taxon>
        <taxon>Corynebacterium</taxon>
    </lineage>
</organism>
<accession>A0ABM5PPD0</accession>
<reference evidence="2" key="1">
    <citation type="submission" date="2013-02" db="EMBL/GenBank/DDBJ databases">
        <title>The complete genome sequence of Corynebacterium casei LMG S-19264 (=DSM 44701).</title>
        <authorList>
            <person name="Ruckert C."/>
            <person name="Albersmeier A."/>
            <person name="Kalinowski J."/>
        </authorList>
    </citation>
    <scope>NUCLEOTIDE SEQUENCE [LARGE SCALE GENOMIC DNA]</scope>
    <source>
        <strain evidence="2">LMG S-19264</strain>
    </source>
</reference>
<dbReference type="RefSeq" id="WP_006821775.1">
    <property type="nucleotide sequence ID" value="NZ_CP004350.1"/>
</dbReference>
<dbReference type="GeneID" id="82877423"/>
<proteinExistence type="predicted"/>
<gene>
    <name evidence="1" type="ORF">CCASEI_06370</name>
</gene>
<dbReference type="InterPro" id="IPR016181">
    <property type="entry name" value="Acyl_CoA_acyltransferase"/>
</dbReference>
<protein>
    <submittedName>
        <fullName evidence="1">Uncharacterized protein</fullName>
    </submittedName>
</protein>
<evidence type="ECO:0000313" key="2">
    <source>
        <dbReference type="Proteomes" id="UP000019226"/>
    </source>
</evidence>
<dbReference type="SUPFAM" id="SSF55729">
    <property type="entry name" value="Acyl-CoA N-acyltransferases (Nat)"/>
    <property type="match status" value="1"/>
</dbReference>
<evidence type="ECO:0000313" key="1">
    <source>
        <dbReference type="EMBL" id="AHI19850.1"/>
    </source>
</evidence>
<keyword evidence="2" id="KW-1185">Reference proteome</keyword>
<dbReference type="Proteomes" id="UP000019226">
    <property type="component" value="Chromosome"/>
</dbReference>
<name>A0ABM5PPD0_9CORY</name>